<dbReference type="Proteomes" id="UP000298493">
    <property type="component" value="Unassembled WGS sequence"/>
</dbReference>
<comment type="caution">
    <text evidence="2">The sequence shown here is derived from an EMBL/GenBank/DDBJ whole genome shotgun (WGS) entry which is preliminary data.</text>
</comment>
<protein>
    <submittedName>
        <fullName evidence="2">Uncharacterized protein</fullName>
    </submittedName>
</protein>
<dbReference type="AlphaFoldDB" id="A0A4Z1NVT9"/>
<accession>A0A4Z1NVT9</accession>
<sequence>MPSYTYNNLPPPASTYQAPSKQQHYPTTFRYQNQTYQHQSSFQNQQSTIYEKPLPPTPITYNLTPQHKLFSSHILALYYHDSHEKYYRWSEDDIAVDLAYRSLIDGISMDVESDVETNAVELWVDSTGGHEPGQDA</sequence>
<organism evidence="2 3">
    <name type="scientific">Venturia nashicola</name>
    <dbReference type="NCBI Taxonomy" id="86259"/>
    <lineage>
        <taxon>Eukaryota</taxon>
        <taxon>Fungi</taxon>
        <taxon>Dikarya</taxon>
        <taxon>Ascomycota</taxon>
        <taxon>Pezizomycotina</taxon>
        <taxon>Dothideomycetes</taxon>
        <taxon>Pleosporomycetidae</taxon>
        <taxon>Venturiales</taxon>
        <taxon>Venturiaceae</taxon>
        <taxon>Venturia</taxon>
    </lineage>
</organism>
<evidence type="ECO:0000313" key="3">
    <source>
        <dbReference type="Proteomes" id="UP000298493"/>
    </source>
</evidence>
<gene>
    <name evidence="2" type="ORF">E6O75_ATG07667</name>
</gene>
<dbReference type="EMBL" id="SNSC02000011">
    <property type="protein sequence ID" value="TID20207.1"/>
    <property type="molecule type" value="Genomic_DNA"/>
</dbReference>
<reference evidence="2 3" key="1">
    <citation type="submission" date="2019-04" db="EMBL/GenBank/DDBJ databases">
        <title>High contiguity whole genome sequence and gene annotation resource for two Venturia nashicola isolates.</title>
        <authorList>
            <person name="Prokchorchik M."/>
            <person name="Won K."/>
            <person name="Lee Y."/>
            <person name="Choi E.D."/>
            <person name="Segonzac C."/>
            <person name="Sohn K.H."/>
        </authorList>
    </citation>
    <scope>NUCLEOTIDE SEQUENCE [LARGE SCALE GENOMIC DNA]</scope>
    <source>
        <strain evidence="2 3">PRI2</strain>
    </source>
</reference>
<name>A0A4Z1NVT9_9PEZI</name>
<proteinExistence type="predicted"/>
<feature type="region of interest" description="Disordered" evidence="1">
    <location>
        <begin position="1"/>
        <end position="20"/>
    </location>
</feature>
<evidence type="ECO:0000313" key="2">
    <source>
        <dbReference type="EMBL" id="TID20207.1"/>
    </source>
</evidence>
<dbReference type="OrthoDB" id="10416965at2759"/>
<evidence type="ECO:0000256" key="1">
    <source>
        <dbReference type="SAM" id="MobiDB-lite"/>
    </source>
</evidence>
<keyword evidence="3" id="KW-1185">Reference proteome</keyword>